<protein>
    <recommendedName>
        <fullName evidence="1">HNH nuclease domain-containing protein</fullName>
    </recommendedName>
</protein>
<dbReference type="EMBL" id="NPOA01000004">
    <property type="protein sequence ID" value="PAV30442.1"/>
    <property type="molecule type" value="Genomic_DNA"/>
</dbReference>
<dbReference type="Proteomes" id="UP000218887">
    <property type="component" value="Unassembled WGS sequence"/>
</dbReference>
<sequence length="113" mass="13213">MDLLHRIIKNPQEKEVVDHINHNTLDNVDENLRVGTRAQNTWNSRMKSNNTSGVIGVYSNSYGRWVAEIYVNGKKISLGNFDDIEEAKKVRRNAEYQYFKEFALEKQGKMKHE</sequence>
<evidence type="ECO:0000313" key="3">
    <source>
        <dbReference type="Proteomes" id="UP000218887"/>
    </source>
</evidence>
<evidence type="ECO:0000259" key="1">
    <source>
        <dbReference type="Pfam" id="PF13392"/>
    </source>
</evidence>
<dbReference type="SUPFAM" id="SSF54171">
    <property type="entry name" value="DNA-binding domain"/>
    <property type="match status" value="1"/>
</dbReference>
<keyword evidence="3" id="KW-1185">Reference proteome</keyword>
<accession>A0A2A2IFX6</accession>
<dbReference type="Gene3D" id="3.90.75.20">
    <property type="match status" value="1"/>
</dbReference>
<dbReference type="GO" id="GO:0003700">
    <property type="term" value="F:DNA-binding transcription factor activity"/>
    <property type="evidence" value="ECO:0007669"/>
    <property type="project" value="InterPro"/>
</dbReference>
<dbReference type="Gene3D" id="3.30.730.10">
    <property type="entry name" value="AP2/ERF domain"/>
    <property type="match status" value="1"/>
</dbReference>
<name>A0A2A2IFX6_9BACI</name>
<proteinExistence type="predicted"/>
<dbReference type="AlphaFoldDB" id="A0A2A2IFX6"/>
<dbReference type="InterPro" id="IPR036955">
    <property type="entry name" value="AP2/ERF_dom_sf"/>
</dbReference>
<dbReference type="InterPro" id="IPR016177">
    <property type="entry name" value="DNA-bd_dom_sf"/>
</dbReference>
<gene>
    <name evidence="2" type="ORF">CIL05_07835</name>
</gene>
<organism evidence="2 3">
    <name type="scientific">Virgibacillus profundi</name>
    <dbReference type="NCBI Taxonomy" id="2024555"/>
    <lineage>
        <taxon>Bacteria</taxon>
        <taxon>Bacillati</taxon>
        <taxon>Bacillota</taxon>
        <taxon>Bacilli</taxon>
        <taxon>Bacillales</taxon>
        <taxon>Bacillaceae</taxon>
        <taxon>Virgibacillus</taxon>
    </lineage>
</organism>
<evidence type="ECO:0000313" key="2">
    <source>
        <dbReference type="EMBL" id="PAV30442.1"/>
    </source>
</evidence>
<dbReference type="GO" id="GO:0003677">
    <property type="term" value="F:DNA binding"/>
    <property type="evidence" value="ECO:0007669"/>
    <property type="project" value="InterPro"/>
</dbReference>
<comment type="caution">
    <text evidence="2">The sequence shown here is derived from an EMBL/GenBank/DDBJ whole genome shotgun (WGS) entry which is preliminary data.</text>
</comment>
<dbReference type="SUPFAM" id="SSF54060">
    <property type="entry name" value="His-Me finger endonucleases"/>
    <property type="match status" value="1"/>
</dbReference>
<reference evidence="2 3" key="1">
    <citation type="submission" date="2017-08" db="EMBL/GenBank/DDBJ databases">
        <title>Virgibacillus indicus sp. nov. and Virgibacillus profoundi sp. nov, two moderately halophilic bacteria isolated from marine sediment by using the Microfluidic Streak Plate.</title>
        <authorList>
            <person name="Xu B."/>
            <person name="Hu B."/>
            <person name="Wang J."/>
            <person name="Zhu Y."/>
            <person name="Huang L."/>
            <person name="Du W."/>
            <person name="Huang Y."/>
        </authorList>
    </citation>
    <scope>NUCLEOTIDE SEQUENCE [LARGE SCALE GENOMIC DNA]</scope>
    <source>
        <strain evidence="2 3">IO3-P3-H5</strain>
    </source>
</reference>
<feature type="domain" description="HNH nuclease" evidence="1">
    <location>
        <begin position="11"/>
        <end position="40"/>
    </location>
</feature>
<dbReference type="InterPro" id="IPR044925">
    <property type="entry name" value="His-Me_finger_sf"/>
</dbReference>
<dbReference type="Pfam" id="PF13392">
    <property type="entry name" value="HNH_3"/>
    <property type="match status" value="1"/>
</dbReference>
<dbReference type="InterPro" id="IPR003615">
    <property type="entry name" value="HNH_nuc"/>
</dbReference>